<evidence type="ECO:0000313" key="2">
    <source>
        <dbReference type="Proteomes" id="UP000828941"/>
    </source>
</evidence>
<organism evidence="1 2">
    <name type="scientific">Bauhinia variegata</name>
    <name type="common">Purple orchid tree</name>
    <name type="synonym">Phanera variegata</name>
    <dbReference type="NCBI Taxonomy" id="167791"/>
    <lineage>
        <taxon>Eukaryota</taxon>
        <taxon>Viridiplantae</taxon>
        <taxon>Streptophyta</taxon>
        <taxon>Embryophyta</taxon>
        <taxon>Tracheophyta</taxon>
        <taxon>Spermatophyta</taxon>
        <taxon>Magnoliopsida</taxon>
        <taxon>eudicotyledons</taxon>
        <taxon>Gunneridae</taxon>
        <taxon>Pentapetalae</taxon>
        <taxon>rosids</taxon>
        <taxon>fabids</taxon>
        <taxon>Fabales</taxon>
        <taxon>Fabaceae</taxon>
        <taxon>Cercidoideae</taxon>
        <taxon>Cercideae</taxon>
        <taxon>Bauhiniinae</taxon>
        <taxon>Bauhinia</taxon>
    </lineage>
</organism>
<keyword evidence="2" id="KW-1185">Reference proteome</keyword>
<name>A0ACB9Q5D9_BAUVA</name>
<proteinExistence type="predicted"/>
<sequence length="379" mass="41919">MANISAETHTQLVDAENKEQVNQQSEEIEDEESFSYAMQLELSTVLSFAMQSATQLGIFDIIKKAGPGAKLSGKDIATQLCCKNPEAPSMLDRILRLLASHSVLHCSVVADDQKPGSFQRLYSLAPVARFYSRNAEGVSMGPFIALVQDKVSLESWSQLKDAIQEGGIPFNRVHGTHVFEYPSLDSRFNQVFNTAMTNQSTLLVEKILETYKGFEEIKTLVDVGGGLGNNLNLIISKYPHIHAINFELSHVIDHAPPYSGVKHVGGDMFESIPKGDAIFMKWILHDWSDEMCLKLLKNCYNAIPPYGKVIVVEGVVSIIPETNAAAKSISQSDVLMMTQSPGGKERTEQEFMELATSAGFNGIRYACFVGNNWVMEIFK</sequence>
<dbReference type="EMBL" id="CM039427">
    <property type="protein sequence ID" value="KAI4355324.1"/>
    <property type="molecule type" value="Genomic_DNA"/>
</dbReference>
<accession>A0ACB9Q5D9</accession>
<reference evidence="1 2" key="1">
    <citation type="journal article" date="2022" name="DNA Res.">
        <title>Chromosomal-level genome assembly of the orchid tree Bauhinia variegata (Leguminosae; Cercidoideae) supports the allotetraploid origin hypothesis of Bauhinia.</title>
        <authorList>
            <person name="Zhong Y."/>
            <person name="Chen Y."/>
            <person name="Zheng D."/>
            <person name="Pang J."/>
            <person name="Liu Y."/>
            <person name="Luo S."/>
            <person name="Meng S."/>
            <person name="Qian L."/>
            <person name="Wei D."/>
            <person name="Dai S."/>
            <person name="Zhou R."/>
        </authorList>
    </citation>
    <scope>NUCLEOTIDE SEQUENCE [LARGE SCALE GENOMIC DNA]</scope>
    <source>
        <strain evidence="1">BV-YZ2020</strain>
    </source>
</reference>
<evidence type="ECO:0000313" key="1">
    <source>
        <dbReference type="EMBL" id="KAI4355324.1"/>
    </source>
</evidence>
<dbReference type="Proteomes" id="UP000828941">
    <property type="component" value="Chromosome 2"/>
</dbReference>
<protein>
    <submittedName>
        <fullName evidence="1">Uncharacterized protein</fullName>
    </submittedName>
</protein>
<comment type="caution">
    <text evidence="1">The sequence shown here is derived from an EMBL/GenBank/DDBJ whole genome shotgun (WGS) entry which is preliminary data.</text>
</comment>
<gene>
    <name evidence="1" type="ORF">L6164_004107</name>
</gene>